<reference evidence="1" key="1">
    <citation type="submission" date="2023-07" db="EMBL/GenBank/DDBJ databases">
        <title>A chromosome-level genome assembly of Lolium multiflorum.</title>
        <authorList>
            <person name="Chen Y."/>
            <person name="Copetti D."/>
            <person name="Kolliker R."/>
            <person name="Studer B."/>
        </authorList>
    </citation>
    <scope>NUCLEOTIDE SEQUENCE</scope>
    <source>
        <strain evidence="1">02402/16</strain>
        <tissue evidence="1">Leaf</tissue>
    </source>
</reference>
<evidence type="ECO:0000313" key="3">
    <source>
        <dbReference type="Proteomes" id="UP001231189"/>
    </source>
</evidence>
<dbReference type="PANTHER" id="PTHR37176">
    <property type="entry name" value="F10K1.23"/>
    <property type="match status" value="1"/>
</dbReference>
<gene>
    <name evidence="2" type="ORF">QYE76_003675</name>
    <name evidence="1" type="ORF">QYE76_037532</name>
</gene>
<dbReference type="Proteomes" id="UP001231189">
    <property type="component" value="Unassembled WGS sequence"/>
</dbReference>
<evidence type="ECO:0000313" key="1">
    <source>
        <dbReference type="EMBL" id="KAK1602228.1"/>
    </source>
</evidence>
<comment type="caution">
    <text evidence="1">The sequence shown here is derived from an EMBL/GenBank/DDBJ whole genome shotgun (WGS) entry which is preliminary data.</text>
</comment>
<dbReference type="InterPro" id="IPR044969">
    <property type="entry name" value="DFO"/>
</dbReference>
<dbReference type="AlphaFoldDB" id="A0AAD8QGG5"/>
<sequence>MAAEPRGAAAHERDGGGAITDALSLFASRLSRRRFGDDELRVLEAALSSGGDVAAMLATRSEARRMLRERSTEAFAAAAAEEVGARLSVADFFARAFALAGDVESCLATRYEALLLREAKYSDDPHLHVSHEEWLTFAQDSLDNGFYAIASKAFANALVHNHSSTLDSTNPILKKSKINDIRGLQNLAKSLSGQRSGTIC</sequence>
<dbReference type="GO" id="GO:0042138">
    <property type="term" value="P:meiotic DNA double-strand break formation"/>
    <property type="evidence" value="ECO:0007669"/>
    <property type="project" value="InterPro"/>
</dbReference>
<name>A0AAD8QGG5_LOLMU</name>
<accession>A0AAD8QGG5</accession>
<dbReference type="EMBL" id="JAUUTY010000005">
    <property type="protein sequence ID" value="KAK1629360.1"/>
    <property type="molecule type" value="Genomic_DNA"/>
</dbReference>
<organism evidence="1 3">
    <name type="scientific">Lolium multiflorum</name>
    <name type="common">Italian ryegrass</name>
    <name type="synonym">Lolium perenne subsp. multiflorum</name>
    <dbReference type="NCBI Taxonomy" id="4521"/>
    <lineage>
        <taxon>Eukaryota</taxon>
        <taxon>Viridiplantae</taxon>
        <taxon>Streptophyta</taxon>
        <taxon>Embryophyta</taxon>
        <taxon>Tracheophyta</taxon>
        <taxon>Spermatophyta</taxon>
        <taxon>Magnoliopsida</taxon>
        <taxon>Liliopsida</taxon>
        <taxon>Poales</taxon>
        <taxon>Poaceae</taxon>
        <taxon>BOP clade</taxon>
        <taxon>Pooideae</taxon>
        <taxon>Poodae</taxon>
        <taxon>Poeae</taxon>
        <taxon>Poeae Chloroplast Group 2 (Poeae type)</taxon>
        <taxon>Loliodinae</taxon>
        <taxon>Loliinae</taxon>
        <taxon>Lolium</taxon>
    </lineage>
</organism>
<protein>
    <submittedName>
        <fullName evidence="1">Uncharacterized protein</fullName>
    </submittedName>
</protein>
<keyword evidence="3" id="KW-1185">Reference proteome</keyword>
<proteinExistence type="predicted"/>
<evidence type="ECO:0000313" key="2">
    <source>
        <dbReference type="EMBL" id="KAK1629360.1"/>
    </source>
</evidence>
<dbReference type="PANTHER" id="PTHR37176:SF1">
    <property type="entry name" value="PROTEIN DOUBLE-STRAND BREAK FORMATION"/>
    <property type="match status" value="1"/>
</dbReference>
<dbReference type="EMBL" id="JAUUTY010000298">
    <property type="protein sequence ID" value="KAK1602228.1"/>
    <property type="molecule type" value="Genomic_DNA"/>
</dbReference>